<reference evidence="1 2" key="1">
    <citation type="submission" date="2020-07" db="EMBL/GenBank/DDBJ databases">
        <title>Comparative genomics of pyrophilous fungi reveals a link between fire events and developmental genes.</title>
        <authorList>
            <consortium name="DOE Joint Genome Institute"/>
            <person name="Steindorff A.S."/>
            <person name="Carver A."/>
            <person name="Calhoun S."/>
            <person name="Stillman K."/>
            <person name="Liu H."/>
            <person name="Lipzen A."/>
            <person name="Pangilinan J."/>
            <person name="Labutti K."/>
            <person name="Bruns T.D."/>
            <person name="Grigoriev I.V."/>
        </authorList>
    </citation>
    <scope>NUCLEOTIDE SEQUENCE [LARGE SCALE GENOMIC DNA]</scope>
    <source>
        <strain evidence="1 2">CBS 144469</strain>
    </source>
</reference>
<sequence length="495" mass="55993">MTNAEQALSDDILGLILQQYLVPWTGYTPSSRLQTIKSVSLSCRALALICRKFIFEYIVIAIGGIVTSKNNAEDVASLLESNPSYLNFIRGLRVKSHVRCVPSSGVSAPLTMDNKMVYPSSSDIGTVALRYTSSMEEEAAVCWILAQKFPQLQSFHLSILPETRDYLQFETLSKVCRDTSLLRCPQWSSQTDSSPAAEGVAILIFQEAILRFLGTCDFKHLSLTSNLPTRLIKFCKTTKLKSLTLCNFTHTPMVRKQSELPFLFGREDSATPCESLSAEDLTFDDAPGDVYGWVKGPDCHLDLKDLKTLTVYFGDDPRSRVFPIKAMEKLTCLRIFQKGSIHMELRPLKNLCQFTYATDCRLNRPPMWLTSTLSRALLRLPTVPNHEFIPLEYLEVMLRVQDVDSPATLEPLAVFSQWLCETKALFKNLRTLRIVVCLSDSRWHESSLEARERWGDILRSPFLETISSLNNTALDTAVVKRSDYPLWNARLEANF</sequence>
<gene>
    <name evidence="1" type="ORF">DFP72DRAFT_899702</name>
</gene>
<dbReference type="EMBL" id="JACGCI010000035">
    <property type="protein sequence ID" value="KAF6754220.1"/>
    <property type="molecule type" value="Genomic_DNA"/>
</dbReference>
<keyword evidence="2" id="KW-1185">Reference proteome</keyword>
<protein>
    <submittedName>
        <fullName evidence="1">Uncharacterized protein</fullName>
    </submittedName>
</protein>
<organism evidence="1 2">
    <name type="scientific">Ephemerocybe angulata</name>
    <dbReference type="NCBI Taxonomy" id="980116"/>
    <lineage>
        <taxon>Eukaryota</taxon>
        <taxon>Fungi</taxon>
        <taxon>Dikarya</taxon>
        <taxon>Basidiomycota</taxon>
        <taxon>Agaricomycotina</taxon>
        <taxon>Agaricomycetes</taxon>
        <taxon>Agaricomycetidae</taxon>
        <taxon>Agaricales</taxon>
        <taxon>Agaricineae</taxon>
        <taxon>Psathyrellaceae</taxon>
        <taxon>Ephemerocybe</taxon>
    </lineage>
</organism>
<dbReference type="Proteomes" id="UP000521943">
    <property type="component" value="Unassembled WGS sequence"/>
</dbReference>
<dbReference type="AlphaFoldDB" id="A0A8H6M4D7"/>
<evidence type="ECO:0000313" key="1">
    <source>
        <dbReference type="EMBL" id="KAF6754220.1"/>
    </source>
</evidence>
<comment type="caution">
    <text evidence="1">The sequence shown here is derived from an EMBL/GenBank/DDBJ whole genome shotgun (WGS) entry which is preliminary data.</text>
</comment>
<dbReference type="OrthoDB" id="2844459at2759"/>
<proteinExistence type="predicted"/>
<evidence type="ECO:0000313" key="2">
    <source>
        <dbReference type="Proteomes" id="UP000521943"/>
    </source>
</evidence>
<accession>A0A8H6M4D7</accession>
<name>A0A8H6M4D7_9AGAR</name>